<evidence type="ECO:0000313" key="1">
    <source>
        <dbReference type="EMBL" id="KAF5797267.1"/>
    </source>
</evidence>
<proteinExistence type="predicted"/>
<keyword evidence="2" id="KW-1185">Reference proteome</keyword>
<reference evidence="1" key="1">
    <citation type="journal article" date="2017" name="Nature">
        <title>The sunflower genome provides insights into oil metabolism, flowering and Asterid evolution.</title>
        <authorList>
            <person name="Badouin H."/>
            <person name="Gouzy J."/>
            <person name="Grassa C.J."/>
            <person name="Murat F."/>
            <person name="Staton S.E."/>
            <person name="Cottret L."/>
            <person name="Lelandais-Briere C."/>
            <person name="Owens G.L."/>
            <person name="Carrere S."/>
            <person name="Mayjonade B."/>
            <person name="Legrand L."/>
            <person name="Gill N."/>
            <person name="Kane N.C."/>
            <person name="Bowers J.E."/>
            <person name="Hubner S."/>
            <person name="Bellec A."/>
            <person name="Berard A."/>
            <person name="Berges H."/>
            <person name="Blanchet N."/>
            <person name="Boniface M.C."/>
            <person name="Brunel D."/>
            <person name="Catrice O."/>
            <person name="Chaidir N."/>
            <person name="Claudel C."/>
            <person name="Donnadieu C."/>
            <person name="Faraut T."/>
            <person name="Fievet G."/>
            <person name="Helmstetter N."/>
            <person name="King M."/>
            <person name="Knapp S.J."/>
            <person name="Lai Z."/>
            <person name="Le Paslier M.C."/>
            <person name="Lippi Y."/>
            <person name="Lorenzon L."/>
            <person name="Mandel J.R."/>
            <person name="Marage G."/>
            <person name="Marchand G."/>
            <person name="Marquand E."/>
            <person name="Bret-Mestries E."/>
            <person name="Morien E."/>
            <person name="Nambeesan S."/>
            <person name="Nguyen T."/>
            <person name="Pegot-Espagnet P."/>
            <person name="Pouilly N."/>
            <person name="Raftis F."/>
            <person name="Sallet E."/>
            <person name="Schiex T."/>
            <person name="Thomas J."/>
            <person name="Vandecasteele C."/>
            <person name="Vares D."/>
            <person name="Vear F."/>
            <person name="Vautrin S."/>
            <person name="Crespi M."/>
            <person name="Mangin B."/>
            <person name="Burke J.M."/>
            <person name="Salse J."/>
            <person name="Munos S."/>
            <person name="Vincourt P."/>
            <person name="Rieseberg L.H."/>
            <person name="Langlade N.B."/>
        </authorList>
    </citation>
    <scope>NUCLEOTIDE SEQUENCE</scope>
    <source>
        <tissue evidence="1">Leaves</tissue>
    </source>
</reference>
<dbReference type="EMBL" id="MNCJ02000323">
    <property type="protein sequence ID" value="KAF5797267.1"/>
    <property type="molecule type" value="Genomic_DNA"/>
</dbReference>
<dbReference type="Proteomes" id="UP000215914">
    <property type="component" value="Unassembled WGS sequence"/>
</dbReference>
<organism evidence="1 2">
    <name type="scientific">Helianthus annuus</name>
    <name type="common">Common sunflower</name>
    <dbReference type="NCBI Taxonomy" id="4232"/>
    <lineage>
        <taxon>Eukaryota</taxon>
        <taxon>Viridiplantae</taxon>
        <taxon>Streptophyta</taxon>
        <taxon>Embryophyta</taxon>
        <taxon>Tracheophyta</taxon>
        <taxon>Spermatophyta</taxon>
        <taxon>Magnoliopsida</taxon>
        <taxon>eudicotyledons</taxon>
        <taxon>Gunneridae</taxon>
        <taxon>Pentapetalae</taxon>
        <taxon>asterids</taxon>
        <taxon>campanulids</taxon>
        <taxon>Asterales</taxon>
        <taxon>Asteraceae</taxon>
        <taxon>Asteroideae</taxon>
        <taxon>Heliantheae alliance</taxon>
        <taxon>Heliantheae</taxon>
        <taxon>Helianthus</taxon>
    </lineage>
</organism>
<gene>
    <name evidence="1" type="ORF">HanXRQr2_Chr08g0361571</name>
</gene>
<evidence type="ECO:0000313" key="2">
    <source>
        <dbReference type="Proteomes" id="UP000215914"/>
    </source>
</evidence>
<dbReference type="AlphaFoldDB" id="A0A9K3II83"/>
<reference evidence="1" key="2">
    <citation type="submission" date="2020-06" db="EMBL/GenBank/DDBJ databases">
        <title>Helianthus annuus Genome sequencing and assembly Release 2.</title>
        <authorList>
            <person name="Gouzy J."/>
            <person name="Langlade N."/>
            <person name="Munos S."/>
        </authorList>
    </citation>
    <scope>NUCLEOTIDE SEQUENCE</scope>
    <source>
        <tissue evidence="1">Leaves</tissue>
    </source>
</reference>
<dbReference type="Gramene" id="mRNA:HanXRQr2_Chr08g0361571">
    <property type="protein sequence ID" value="mRNA:HanXRQr2_Chr08g0361571"/>
    <property type="gene ID" value="HanXRQr2_Chr08g0361571"/>
</dbReference>
<name>A0A9K3II83_HELAN</name>
<protein>
    <submittedName>
        <fullName evidence="1">Uncharacterized protein</fullName>
    </submittedName>
</protein>
<comment type="caution">
    <text evidence="1">The sequence shown here is derived from an EMBL/GenBank/DDBJ whole genome shotgun (WGS) entry which is preliminary data.</text>
</comment>
<sequence>MNNWNNLASCQVLLVGYGYDTWLLVMSLGDWTGACWLESRSAYGHAEGLIIKHLFIMIV</sequence>
<accession>A0A9K3II83</accession>